<organism evidence="1 2">
    <name type="scientific">Kalanchoe fedtschenkoi</name>
    <name type="common">Lavender scallops</name>
    <name type="synonym">South American air plant</name>
    <dbReference type="NCBI Taxonomy" id="63787"/>
    <lineage>
        <taxon>Eukaryota</taxon>
        <taxon>Viridiplantae</taxon>
        <taxon>Streptophyta</taxon>
        <taxon>Embryophyta</taxon>
        <taxon>Tracheophyta</taxon>
        <taxon>Spermatophyta</taxon>
        <taxon>Magnoliopsida</taxon>
        <taxon>eudicotyledons</taxon>
        <taxon>Gunneridae</taxon>
        <taxon>Pentapetalae</taxon>
        <taxon>Saxifragales</taxon>
        <taxon>Crassulaceae</taxon>
        <taxon>Kalanchoe</taxon>
    </lineage>
</organism>
<evidence type="ECO:0000313" key="1">
    <source>
        <dbReference type="EnsemblPlants" id="Kaladp0064s0013.1.v1.1.CDS.1"/>
    </source>
</evidence>
<sequence>MMWYCVILKSAKKLRKLILLKDLDIKTASSPGLGIVSSSDLMLWRKRVASQVQLTVIHGHQKVNFDVPLGNCELLKSSCVVENESVFMMWFLPNVVT</sequence>
<accession>A0A7N0UEC5</accession>
<dbReference type="Proteomes" id="UP000594263">
    <property type="component" value="Unplaced"/>
</dbReference>
<protein>
    <submittedName>
        <fullName evidence="1">Uncharacterized protein</fullName>
    </submittedName>
</protein>
<keyword evidence="2" id="KW-1185">Reference proteome</keyword>
<dbReference type="AlphaFoldDB" id="A0A7N0UEC5"/>
<evidence type="ECO:0000313" key="2">
    <source>
        <dbReference type="Proteomes" id="UP000594263"/>
    </source>
</evidence>
<reference evidence="1" key="1">
    <citation type="submission" date="2021-01" db="UniProtKB">
        <authorList>
            <consortium name="EnsemblPlants"/>
        </authorList>
    </citation>
    <scope>IDENTIFICATION</scope>
</reference>
<dbReference type="EnsemblPlants" id="Kaladp0064s0013.1.v1.1">
    <property type="protein sequence ID" value="Kaladp0064s0013.1.v1.1.CDS.1"/>
    <property type="gene ID" value="Kaladp0064s0013.v1.1"/>
</dbReference>
<dbReference type="Gramene" id="Kaladp0064s0013.1.v1.1">
    <property type="protein sequence ID" value="Kaladp0064s0013.1.v1.1.CDS.1"/>
    <property type="gene ID" value="Kaladp0064s0013.v1.1"/>
</dbReference>
<proteinExistence type="predicted"/>
<name>A0A7N0UEC5_KALFE</name>